<keyword evidence="24" id="KW-1185">Reference proteome</keyword>
<evidence type="ECO:0000256" key="11">
    <source>
        <dbReference type="ARBA" id="ARBA00022801"/>
    </source>
</evidence>
<keyword evidence="17" id="KW-0175">Coiled coil</keyword>
<dbReference type="InterPro" id="IPR032790">
    <property type="entry name" value="GDE_C"/>
</dbReference>
<dbReference type="FunFam" id="3.20.20.80:FF:000070">
    <property type="entry name" value="GDB1p Glycogen debranching enzyme"/>
    <property type="match status" value="1"/>
</dbReference>
<keyword evidence="14" id="KW-0326">Glycosidase</keyword>
<evidence type="ECO:0000259" key="20">
    <source>
        <dbReference type="Pfam" id="PF14699"/>
    </source>
</evidence>
<feature type="domain" description="Eukaryotic glycogen debranching enzyme N-terminal" evidence="20">
    <location>
        <begin position="30"/>
        <end position="121"/>
    </location>
</feature>
<dbReference type="Pfam" id="PF14699">
    <property type="entry name" value="hGDE_N"/>
    <property type="match status" value="1"/>
</dbReference>
<accession>A0AAN8KAG7</accession>
<dbReference type="InterPro" id="IPR006421">
    <property type="entry name" value="Glycogen_debranch_met"/>
</dbReference>
<keyword evidence="11" id="KW-0378">Hydrolase</keyword>
<dbReference type="Pfam" id="PF14702">
    <property type="entry name" value="hGDE_central"/>
    <property type="match status" value="1"/>
</dbReference>
<keyword evidence="13" id="KW-0511">Multifunctional enzyme</keyword>
<comment type="subcellular location">
    <subcellularLocation>
        <location evidence="4">Cytoplasm</location>
    </subcellularLocation>
</comment>
<dbReference type="Gene3D" id="1.50.10.10">
    <property type="match status" value="1"/>
</dbReference>
<dbReference type="InterPro" id="IPR010401">
    <property type="entry name" value="AGL/Gdb1"/>
</dbReference>
<dbReference type="FunFam" id="1.50.10.10:FF:000039">
    <property type="entry name" value="Glycogen debranching enzyme Gdb1, putative"/>
    <property type="match status" value="1"/>
</dbReference>
<dbReference type="PANTHER" id="PTHR10569">
    <property type="entry name" value="GLYCOGEN DEBRANCHING ENZYME"/>
    <property type="match status" value="1"/>
</dbReference>
<evidence type="ECO:0000256" key="6">
    <source>
        <dbReference type="ARBA" id="ARBA00012778"/>
    </source>
</evidence>
<evidence type="ECO:0000256" key="18">
    <source>
        <dbReference type="SAM" id="MobiDB-lite"/>
    </source>
</evidence>
<dbReference type="InterPro" id="IPR012341">
    <property type="entry name" value="6hp_glycosidase-like_sf"/>
</dbReference>
<dbReference type="EC" id="3.2.1.33" evidence="6"/>
<dbReference type="Gene3D" id="3.20.20.80">
    <property type="entry name" value="Glycosidases"/>
    <property type="match status" value="2"/>
</dbReference>
<comment type="function">
    <text evidence="3">Multifunctional enzyme acting as 1,4-alpha-D-glucan:1,4-alpha-D-glucan 4-alpha-D-glycosyltransferase and amylo-1,6-glucosidase in glycogen degradation.</text>
</comment>
<evidence type="ECO:0000256" key="1">
    <source>
        <dbReference type="ARBA" id="ARBA00000439"/>
    </source>
</evidence>
<comment type="caution">
    <text evidence="23">The sequence shown here is derived from an EMBL/GenBank/DDBJ whole genome shotgun (WGS) entry which is preliminary data.</text>
</comment>
<evidence type="ECO:0000259" key="22">
    <source>
        <dbReference type="Pfam" id="PF14702"/>
    </source>
</evidence>
<reference evidence="23 24" key="1">
    <citation type="submission" date="2024-01" db="EMBL/GenBank/DDBJ databases">
        <title>The genome of the rayed Mediterranean limpet Patella caerulea (Linnaeus, 1758).</title>
        <authorList>
            <person name="Anh-Thu Weber A."/>
            <person name="Halstead-Nussloch G."/>
        </authorList>
    </citation>
    <scope>NUCLEOTIDE SEQUENCE [LARGE SCALE GENOMIC DNA]</scope>
    <source>
        <strain evidence="23">AATW-2023a</strain>
        <tissue evidence="23">Whole specimen</tissue>
    </source>
</reference>
<dbReference type="GO" id="GO:0005980">
    <property type="term" value="P:glycogen catabolic process"/>
    <property type="evidence" value="ECO:0007669"/>
    <property type="project" value="InterPro"/>
</dbReference>
<dbReference type="GO" id="GO:0005978">
    <property type="term" value="P:glycogen biosynthetic process"/>
    <property type="evidence" value="ECO:0007669"/>
    <property type="project" value="UniProtKB-KW"/>
</dbReference>
<dbReference type="EC" id="2.4.1.25" evidence="5"/>
<organism evidence="23 24">
    <name type="scientific">Patella caerulea</name>
    <name type="common">Rayed Mediterranean limpet</name>
    <dbReference type="NCBI Taxonomy" id="87958"/>
    <lineage>
        <taxon>Eukaryota</taxon>
        <taxon>Metazoa</taxon>
        <taxon>Spiralia</taxon>
        <taxon>Lophotrochozoa</taxon>
        <taxon>Mollusca</taxon>
        <taxon>Gastropoda</taxon>
        <taxon>Patellogastropoda</taxon>
        <taxon>Patelloidea</taxon>
        <taxon>Patellidae</taxon>
        <taxon>Patella</taxon>
    </lineage>
</organism>
<dbReference type="InterPro" id="IPR032792">
    <property type="entry name" value="AGL_glucanoTrfase"/>
</dbReference>
<evidence type="ECO:0000259" key="21">
    <source>
        <dbReference type="Pfam" id="PF14701"/>
    </source>
</evidence>
<feature type="region of interest" description="Disordered" evidence="18">
    <location>
        <begin position="1068"/>
        <end position="1091"/>
    </location>
</feature>
<protein>
    <recommendedName>
        <fullName evidence="7">Glycogen debranching enzyme</fullName>
        <ecNumber evidence="5">2.4.1.25</ecNumber>
        <ecNumber evidence="6">3.2.1.33</ecNumber>
    </recommendedName>
    <alternativeName>
        <fullName evidence="16">Glycogen debrancher</fullName>
    </alternativeName>
</protein>
<feature type="domain" description="Glycogen debranching enzyme central" evidence="22">
    <location>
        <begin position="708"/>
        <end position="984"/>
    </location>
</feature>
<keyword evidence="8" id="KW-0963">Cytoplasm</keyword>
<evidence type="ECO:0000256" key="15">
    <source>
        <dbReference type="ARBA" id="ARBA00025780"/>
    </source>
</evidence>
<evidence type="ECO:0000256" key="4">
    <source>
        <dbReference type="ARBA" id="ARBA00004496"/>
    </source>
</evidence>
<keyword evidence="9" id="KW-0328">Glycosyltransferase</keyword>
<comment type="catalytic activity">
    <reaction evidence="1">
        <text>Transfers a segment of a (1-&gt;4)-alpha-D-glucan to a new position in an acceptor, which may be glucose or a (1-&gt;4)-alpha-D-glucan.</text>
        <dbReference type="EC" id="2.4.1.25"/>
    </reaction>
</comment>
<evidence type="ECO:0000256" key="17">
    <source>
        <dbReference type="SAM" id="Coils"/>
    </source>
</evidence>
<evidence type="ECO:0000256" key="2">
    <source>
        <dbReference type="ARBA" id="ARBA00000927"/>
    </source>
</evidence>
<dbReference type="FunFam" id="3.20.20.80:FF:000206">
    <property type="entry name" value="Amylo-alpha-1, 6-glucosidase, 4-alpha-glucanotransferase b"/>
    <property type="match status" value="1"/>
</dbReference>
<evidence type="ECO:0000256" key="7">
    <source>
        <dbReference type="ARBA" id="ARBA00020723"/>
    </source>
</evidence>
<comment type="similarity">
    <text evidence="15">Belongs to the glycogen debranching enzyme family.</text>
</comment>
<dbReference type="Proteomes" id="UP001347796">
    <property type="component" value="Unassembled WGS sequence"/>
</dbReference>
<gene>
    <name evidence="23" type="ORF">SNE40_004828</name>
</gene>
<evidence type="ECO:0000256" key="12">
    <source>
        <dbReference type="ARBA" id="ARBA00023056"/>
    </source>
</evidence>
<dbReference type="SUPFAM" id="SSF51445">
    <property type="entry name" value="(Trans)glycosidases"/>
    <property type="match status" value="1"/>
</dbReference>
<dbReference type="EMBL" id="JAZGQO010000003">
    <property type="protein sequence ID" value="KAK6188700.1"/>
    <property type="molecule type" value="Genomic_DNA"/>
</dbReference>
<feature type="domain" description="Glycogen debranching enzyme glucanotransferase" evidence="21">
    <location>
        <begin position="126"/>
        <end position="563"/>
    </location>
</feature>
<dbReference type="InterPro" id="IPR032788">
    <property type="entry name" value="AGL_central"/>
</dbReference>
<dbReference type="NCBIfam" id="TIGR01531">
    <property type="entry name" value="glyc_debranch"/>
    <property type="match status" value="1"/>
</dbReference>
<dbReference type="GO" id="GO:0004135">
    <property type="term" value="F:amylo-alpha-1,6-glucosidase activity"/>
    <property type="evidence" value="ECO:0007669"/>
    <property type="project" value="UniProtKB-EC"/>
</dbReference>
<dbReference type="Pfam" id="PF06202">
    <property type="entry name" value="GDE_C"/>
    <property type="match status" value="1"/>
</dbReference>
<dbReference type="InterPro" id="IPR029436">
    <property type="entry name" value="AGL_euk_N"/>
</dbReference>
<evidence type="ECO:0000256" key="9">
    <source>
        <dbReference type="ARBA" id="ARBA00022676"/>
    </source>
</evidence>
<evidence type="ECO:0000313" key="23">
    <source>
        <dbReference type="EMBL" id="KAK6188700.1"/>
    </source>
</evidence>
<feature type="domain" description="Glycogen debranching enzyme C-terminal" evidence="19">
    <location>
        <begin position="1088"/>
        <end position="1541"/>
    </location>
</feature>
<evidence type="ECO:0000259" key="19">
    <source>
        <dbReference type="Pfam" id="PF06202"/>
    </source>
</evidence>
<dbReference type="SUPFAM" id="SSF48208">
    <property type="entry name" value="Six-hairpin glycosidases"/>
    <property type="match status" value="1"/>
</dbReference>
<feature type="compositionally biased region" description="Basic and acidic residues" evidence="18">
    <location>
        <begin position="1073"/>
        <end position="1090"/>
    </location>
</feature>
<evidence type="ECO:0000313" key="24">
    <source>
        <dbReference type="Proteomes" id="UP001347796"/>
    </source>
</evidence>
<evidence type="ECO:0000256" key="13">
    <source>
        <dbReference type="ARBA" id="ARBA00023268"/>
    </source>
</evidence>
<evidence type="ECO:0000256" key="5">
    <source>
        <dbReference type="ARBA" id="ARBA00012560"/>
    </source>
</evidence>
<keyword evidence="12" id="KW-0320">Glycogen biosynthesis</keyword>
<dbReference type="CDD" id="cd11327">
    <property type="entry name" value="AmyAc_Glg_debranch_2"/>
    <property type="match status" value="1"/>
</dbReference>
<dbReference type="PANTHER" id="PTHR10569:SF2">
    <property type="entry name" value="GLYCOGEN DEBRANCHING ENZYME"/>
    <property type="match status" value="1"/>
</dbReference>
<comment type="catalytic activity">
    <reaction evidence="2">
        <text>Hydrolysis of (1-&gt;6)-alpha-D-glucosidic branch linkages in glycogen phosphorylase limit dextrin.</text>
        <dbReference type="EC" id="3.2.1.33"/>
    </reaction>
</comment>
<proteinExistence type="inferred from homology"/>
<keyword evidence="10" id="KW-0808">Transferase</keyword>
<sequence>MPMNQVRVLTINAGENKETTLYRLEKGWTLRFVLGASLHAKTVRLFCNHPQDKSVPFDRLSFYELAWRNPSGMKNDRVDVFAEIHINCAGSFNFFFTIDGSEDHRNPNGSGCFLVEPTLSVGSNDKEITLDCIQSQSVITKLLGPINEWKGRLRVAMETGYNLIHFTPVQELGISNSAYSIRNQLRLNPLYYEKGKQNSLDDVEDIIRMMKKEWQVLSLTDLVYNHTAKDSPWILEHPDSVYNLDNSPHLKPAYLIDRIFHHFSLQVADGKWEAKGVPSKIDNESQLKVMKGILLTDVFPQFNLHEFYTVSEETILKEFRKAIEDNRLAQQSEKELLIKQDKNYRRLKSTVDMETVLRLYNTDSDDDSRHGALNRQERITRCCVSLREKLEELNNEKKRELDVHIGVAVGNFLANVRWRFLAPDGPKIGTVTDEEPLMFGYFVIPPSHEGSVAKEESMIEGDGAKFVFAVNGWVMNDNPLRNFAEEGSLIYLRRELVAWGDSVKLRYGKCPEDSPYLWQHMKQYTEDTVRIFHGVRLDNCHSTPIHVAEYMMDVARKIRPDLYVIAELFTGSESLDNLFMNRLGINSLVREALSAWDAHEEGRLVHRYGGVPIGSFVQPRVRPLTPTVAHALFYDQTHDNPSPIEKRSAYDLWPSAALVAMACCATASNRGYDQLVPHHIHVVKEKRLYTSWADWERPERPFINQTFGIVAGKTILNKLHHEMGLAGFTQVYVDQLTSDTVSVTRHNPLSHDSIVLVARTAFTHPANPSCPGQHIRPLVMQGTINEVIFEGRMGTTHHYEYKQDEEYVNGLPDYFLELKQHIRVEDSQICRVQPSPDGQNLEIFWKKLTPGSVIAFRTSLPHKSREAILEIRRGLGQFGYLMRSYSGSTMFDDTWDKSNFRVIVSNLDLPSLNRALYRVNDEERDDGYGIGAYDIPGYGPMVYCGIRGIISVLADIRPTNDLGHPLCGNLRNGDWLQDYIANRLKLHTGTYDLGVWFEGVFNHLRNAPRYLIPCYFDALVTGAYVVLREMVVQQMSDFIRDGSTFVQALAMGSVQFCGFVKTSKLPPLSPNLEKPKPRIEVEKSSGKEQEAPLSLAAGFPHFSSGYMRNWGRDTFIAARGLTILTGRQQETRCLILAFGGTLRHGLIPNLLNEGTGARYNCRDAIWWWLQCIQDYCRHFTNGYNILHDKVSRLYPTDESDVQPPGKVDQPLYDVIQEAIQKHASGLKYRERNAGHGIDSQMTDLGFNVEIGVKWETGFVYGGNEWNCGTWMDKMGSSVKASNKGKPATPRDGSAVEIVGLSMSTIRWLDEINAKGIYPYDGVTAKIDGKETKVTFREWANKIKSNFERNFWINDEPDAENEPNPELINRRGMYKDSFFATQFWADFQLRPNFTVAMVVAPELFTPERAWIALTTAQNNLLGPLGMKTLDPKDWGYIGDYDNANDSTDGRIACGFNYHQGPEWLWPIGYFLRAKLYFASKLESKKKGIVKETIGFIETRLANHYLELMKSPWQSLPELTNSNGSYCRDSCRGQAWSVGCVLEVLYDLENIDMPASLPSSIPSSDSVPDINGNLC</sequence>
<dbReference type="Pfam" id="PF14701">
    <property type="entry name" value="hDGE_amylase"/>
    <property type="match status" value="1"/>
</dbReference>
<dbReference type="GO" id="GO:0005737">
    <property type="term" value="C:cytoplasm"/>
    <property type="evidence" value="ECO:0007669"/>
    <property type="project" value="UniProtKB-SubCell"/>
</dbReference>
<dbReference type="InterPro" id="IPR008928">
    <property type="entry name" value="6-hairpin_glycosidase_sf"/>
</dbReference>
<evidence type="ECO:0000256" key="16">
    <source>
        <dbReference type="ARBA" id="ARBA00031477"/>
    </source>
</evidence>
<dbReference type="InterPro" id="IPR017853">
    <property type="entry name" value="GH"/>
</dbReference>
<evidence type="ECO:0000256" key="3">
    <source>
        <dbReference type="ARBA" id="ARBA00003530"/>
    </source>
</evidence>
<feature type="coiled-coil region" evidence="17">
    <location>
        <begin position="376"/>
        <end position="403"/>
    </location>
</feature>
<dbReference type="GO" id="GO:0004134">
    <property type="term" value="F:4-alpha-glucanotransferase activity"/>
    <property type="evidence" value="ECO:0007669"/>
    <property type="project" value="UniProtKB-EC"/>
</dbReference>
<name>A0AAN8KAG7_PATCE</name>
<evidence type="ECO:0000256" key="8">
    <source>
        <dbReference type="ARBA" id="ARBA00022490"/>
    </source>
</evidence>
<evidence type="ECO:0000256" key="10">
    <source>
        <dbReference type="ARBA" id="ARBA00022679"/>
    </source>
</evidence>
<evidence type="ECO:0000256" key="14">
    <source>
        <dbReference type="ARBA" id="ARBA00023295"/>
    </source>
</evidence>